<feature type="region of interest" description="Disordered" evidence="1">
    <location>
        <begin position="478"/>
        <end position="531"/>
    </location>
</feature>
<feature type="compositionally biased region" description="Gly residues" evidence="1">
    <location>
        <begin position="95"/>
        <end position="105"/>
    </location>
</feature>
<keyword evidence="3" id="KW-1185">Reference proteome</keyword>
<evidence type="ECO:0000256" key="1">
    <source>
        <dbReference type="SAM" id="MobiDB-lite"/>
    </source>
</evidence>
<feature type="region of interest" description="Disordered" evidence="1">
    <location>
        <begin position="253"/>
        <end position="283"/>
    </location>
</feature>
<dbReference type="PaxDb" id="3055-EDP06034"/>
<dbReference type="RefSeq" id="XP_042925926.1">
    <property type="nucleotide sequence ID" value="XM_043060797.1"/>
</dbReference>
<feature type="region of interest" description="Disordered" evidence="1">
    <location>
        <begin position="322"/>
        <end position="358"/>
    </location>
</feature>
<dbReference type="Gramene" id="PNW84975">
    <property type="protein sequence ID" value="PNW84975"/>
    <property type="gene ID" value="CHLRE_03g166450v5"/>
</dbReference>
<feature type="compositionally biased region" description="Gly residues" evidence="1">
    <location>
        <begin position="548"/>
        <end position="581"/>
    </location>
</feature>
<proteinExistence type="predicted"/>
<gene>
    <name evidence="2" type="ORF">CHLRE_03g166450v5</name>
</gene>
<dbReference type="Proteomes" id="UP000006906">
    <property type="component" value="Chromosome 3"/>
</dbReference>
<feature type="compositionally biased region" description="Basic and acidic residues" evidence="1">
    <location>
        <begin position="322"/>
        <end position="339"/>
    </location>
</feature>
<dbReference type="InParanoid" id="A0A2K3DWR8"/>
<evidence type="ECO:0000313" key="3">
    <source>
        <dbReference type="Proteomes" id="UP000006906"/>
    </source>
</evidence>
<feature type="compositionally biased region" description="Low complexity" evidence="1">
    <location>
        <begin position="106"/>
        <end position="121"/>
    </location>
</feature>
<dbReference type="EMBL" id="CM008964">
    <property type="protein sequence ID" value="PNW84975.1"/>
    <property type="molecule type" value="Genomic_DNA"/>
</dbReference>
<feature type="compositionally biased region" description="Basic residues" evidence="1">
    <location>
        <begin position="256"/>
        <end position="268"/>
    </location>
</feature>
<dbReference type="ExpressionAtlas" id="A0A2K3DWR8">
    <property type="expression patterns" value="baseline and differential"/>
</dbReference>
<organism evidence="2 3">
    <name type="scientific">Chlamydomonas reinhardtii</name>
    <name type="common">Chlamydomonas smithii</name>
    <dbReference type="NCBI Taxonomy" id="3055"/>
    <lineage>
        <taxon>Eukaryota</taxon>
        <taxon>Viridiplantae</taxon>
        <taxon>Chlorophyta</taxon>
        <taxon>core chlorophytes</taxon>
        <taxon>Chlorophyceae</taxon>
        <taxon>CS clade</taxon>
        <taxon>Chlamydomonadales</taxon>
        <taxon>Chlamydomonadaceae</taxon>
        <taxon>Chlamydomonas</taxon>
    </lineage>
</organism>
<feature type="compositionally biased region" description="Low complexity" evidence="1">
    <location>
        <begin position="582"/>
        <end position="593"/>
    </location>
</feature>
<reference evidence="2 3" key="1">
    <citation type="journal article" date="2007" name="Science">
        <title>The Chlamydomonas genome reveals the evolution of key animal and plant functions.</title>
        <authorList>
            <person name="Merchant S.S."/>
            <person name="Prochnik S.E."/>
            <person name="Vallon O."/>
            <person name="Harris E.H."/>
            <person name="Karpowicz S.J."/>
            <person name="Witman G.B."/>
            <person name="Terry A."/>
            <person name="Salamov A."/>
            <person name="Fritz-Laylin L.K."/>
            <person name="Marechal-Drouard L."/>
            <person name="Marshall W.F."/>
            <person name="Qu L.H."/>
            <person name="Nelson D.R."/>
            <person name="Sanderfoot A.A."/>
            <person name="Spalding M.H."/>
            <person name="Kapitonov V.V."/>
            <person name="Ren Q."/>
            <person name="Ferris P."/>
            <person name="Lindquist E."/>
            <person name="Shapiro H."/>
            <person name="Lucas S.M."/>
            <person name="Grimwood J."/>
            <person name="Schmutz J."/>
            <person name="Cardol P."/>
            <person name="Cerutti H."/>
            <person name="Chanfreau G."/>
            <person name="Chen C.L."/>
            <person name="Cognat V."/>
            <person name="Croft M.T."/>
            <person name="Dent R."/>
            <person name="Dutcher S."/>
            <person name="Fernandez E."/>
            <person name="Fukuzawa H."/>
            <person name="Gonzalez-Ballester D."/>
            <person name="Gonzalez-Halphen D."/>
            <person name="Hallmann A."/>
            <person name="Hanikenne M."/>
            <person name="Hippler M."/>
            <person name="Inwood W."/>
            <person name="Jabbari K."/>
            <person name="Kalanon M."/>
            <person name="Kuras R."/>
            <person name="Lefebvre P.A."/>
            <person name="Lemaire S.D."/>
            <person name="Lobanov A.V."/>
            <person name="Lohr M."/>
            <person name="Manuell A."/>
            <person name="Meier I."/>
            <person name="Mets L."/>
            <person name="Mittag M."/>
            <person name="Mittelmeier T."/>
            <person name="Moroney J.V."/>
            <person name="Moseley J."/>
            <person name="Napoli C."/>
            <person name="Nedelcu A.M."/>
            <person name="Niyogi K."/>
            <person name="Novoselov S.V."/>
            <person name="Paulsen I.T."/>
            <person name="Pazour G."/>
            <person name="Purton S."/>
            <person name="Ral J.P."/>
            <person name="Riano-Pachon D.M."/>
            <person name="Riekhof W."/>
            <person name="Rymarquis L."/>
            <person name="Schroda M."/>
            <person name="Stern D."/>
            <person name="Umen J."/>
            <person name="Willows R."/>
            <person name="Wilson N."/>
            <person name="Zimmer S.L."/>
            <person name="Allmer J."/>
            <person name="Balk J."/>
            <person name="Bisova K."/>
            <person name="Chen C.J."/>
            <person name="Elias M."/>
            <person name="Gendler K."/>
            <person name="Hauser C."/>
            <person name="Lamb M.R."/>
            <person name="Ledford H."/>
            <person name="Long J.C."/>
            <person name="Minagawa J."/>
            <person name="Page M.D."/>
            <person name="Pan J."/>
            <person name="Pootakham W."/>
            <person name="Roje S."/>
            <person name="Rose A."/>
            <person name="Stahlberg E."/>
            <person name="Terauchi A.M."/>
            <person name="Yang P."/>
            <person name="Ball S."/>
            <person name="Bowler C."/>
            <person name="Dieckmann C.L."/>
            <person name="Gladyshev V.N."/>
            <person name="Green P."/>
            <person name="Jorgensen R."/>
            <person name="Mayfield S."/>
            <person name="Mueller-Roeber B."/>
            <person name="Rajamani S."/>
            <person name="Sayre R.T."/>
            <person name="Brokstein P."/>
            <person name="Dubchak I."/>
            <person name="Goodstein D."/>
            <person name="Hornick L."/>
            <person name="Huang Y.W."/>
            <person name="Jhaveri J."/>
            <person name="Luo Y."/>
            <person name="Martinez D."/>
            <person name="Ngau W.C."/>
            <person name="Otillar B."/>
            <person name="Poliakov A."/>
            <person name="Porter A."/>
            <person name="Szajkowski L."/>
            <person name="Werner G."/>
            <person name="Zhou K."/>
            <person name="Grigoriev I.V."/>
            <person name="Rokhsar D.S."/>
            <person name="Grossman A.R."/>
        </authorList>
    </citation>
    <scope>NUCLEOTIDE SEQUENCE [LARGE SCALE GENOMIC DNA]</scope>
    <source>
        <strain evidence="3">CC-503</strain>
    </source>
</reference>
<feature type="compositionally biased region" description="Low complexity" evidence="1">
    <location>
        <begin position="19"/>
        <end position="46"/>
    </location>
</feature>
<dbReference type="OrthoDB" id="552468at2759"/>
<dbReference type="AlphaFoldDB" id="A0A2K3DWR8"/>
<accession>A0A2K3DWR8</accession>
<dbReference type="GeneID" id="5729020"/>
<dbReference type="KEGG" id="cre:CHLRE_03g166450v5"/>
<protein>
    <submittedName>
        <fullName evidence="2">Uncharacterized protein</fullName>
    </submittedName>
</protein>
<feature type="region of interest" description="Disordered" evidence="1">
    <location>
        <begin position="548"/>
        <end position="608"/>
    </location>
</feature>
<evidence type="ECO:0000313" key="2">
    <source>
        <dbReference type="EMBL" id="PNW84975.1"/>
    </source>
</evidence>
<name>A0A2K3DWR8_CHLRE</name>
<feature type="region of interest" description="Disordered" evidence="1">
    <location>
        <begin position="1"/>
        <end position="131"/>
    </location>
</feature>
<sequence length="608" mass="60973">MALPPLPGARSTSPGGDHAGASRPGSSGRGALRASASMAAGALSEAPSPSGGHHPNPRSGYASGASSPAPGAVGGLHAHYTGGTLTASPSMASMPGGGGASGGGSPSRAGRSSRHSSVASRIDSGPRKLTQAQQVERLHVQLMEVLRSEWRSIKTTNLGVLSGTAVVEELLLRRISAWARELHMLAITHASASERLAALCRGMSTQELQQLQVMFDVTGHPELSDYCRLVVYNTADPNAKAVVGDLRALRAASAARRSRSTPSSRRRAPPPPPPRPYNPYAEDPHAMRFAGLLPENHRLVSGAHAARDRRLREEEEARRAAEARAARARARAEAAEGRDGAAAGSEAEGDTEAERRAAEASARAALLHARNPAPEVLPYYLADVEDQWRRTVLKRGVVGAGGAADASLPASEGVFDSCIMLAEPLPPYEAPPEAARLRAEQEEEEAAAAAAQAQALAFGLPSSRGTAGGMLSSMSTMASVRAAPPTPAGPQRAGTIAAPWSGPGTPGLGATRSGPQPAMSRHGSATGALPGAGLSGVGVGAGSQEGNGSGAGAGAGSGAAGAGAGAGQGTGAAAAAGGGAGPSRFAGGSRAGSRPPPVAVPPHQEAST</sequence>
<feature type="compositionally biased region" description="Low complexity" evidence="1">
    <location>
        <begin position="59"/>
        <end position="71"/>
    </location>
</feature>